<evidence type="ECO:0000259" key="1">
    <source>
        <dbReference type="Pfam" id="PF08768"/>
    </source>
</evidence>
<proteinExistence type="predicted"/>
<dbReference type="AlphaFoldDB" id="A0A3N1Y434"/>
<dbReference type="SUPFAM" id="SSF50814">
    <property type="entry name" value="Lipocalins"/>
    <property type="match status" value="1"/>
</dbReference>
<dbReference type="RefSeq" id="WP_123401317.1">
    <property type="nucleotide sequence ID" value="NZ_RJVI01000002.1"/>
</dbReference>
<dbReference type="Pfam" id="PF08768">
    <property type="entry name" value="THAP4_heme-bd"/>
    <property type="match status" value="1"/>
</dbReference>
<evidence type="ECO:0000313" key="2">
    <source>
        <dbReference type="EMBL" id="ROR32372.1"/>
    </source>
</evidence>
<evidence type="ECO:0000313" key="3">
    <source>
        <dbReference type="Proteomes" id="UP000276634"/>
    </source>
</evidence>
<sequence length="186" mass="20968">MDAEIDYGPLAGLIGTWKGEEGLDVAPEPDGQEENPFFETLTFEAAGTVTNAERQTLAVVRYHQVVRRKADGEVFHDQVGYWMWDAERGLVMQSVAIPRAVCLLAGGRFEITPEGATVIEVRAALDDADWGIVQSPFMREQARTVAFEHRVTVHGDRLHYRETTHLAIYGRRFEHTDESRLRRVSG</sequence>
<organism evidence="2 3">
    <name type="scientific">Inmirania thermothiophila</name>
    <dbReference type="NCBI Taxonomy" id="1750597"/>
    <lineage>
        <taxon>Bacteria</taxon>
        <taxon>Pseudomonadati</taxon>
        <taxon>Pseudomonadota</taxon>
        <taxon>Gammaproteobacteria</taxon>
        <taxon>Chromatiales</taxon>
        <taxon>Ectothiorhodospiraceae</taxon>
        <taxon>Inmirania</taxon>
    </lineage>
</organism>
<feature type="domain" description="THAP4-like heme-binding" evidence="1">
    <location>
        <begin position="7"/>
        <end position="183"/>
    </location>
</feature>
<dbReference type="OrthoDB" id="9784808at2"/>
<comment type="caution">
    <text evidence="2">The sequence shown here is derived from an EMBL/GenBank/DDBJ whole genome shotgun (WGS) entry which is preliminary data.</text>
</comment>
<dbReference type="EMBL" id="RJVI01000002">
    <property type="protein sequence ID" value="ROR32372.1"/>
    <property type="molecule type" value="Genomic_DNA"/>
</dbReference>
<dbReference type="InterPro" id="IPR014878">
    <property type="entry name" value="THAP4-like_heme-bd"/>
</dbReference>
<reference evidence="2 3" key="1">
    <citation type="submission" date="2018-11" db="EMBL/GenBank/DDBJ databases">
        <title>Genomic Encyclopedia of Type Strains, Phase IV (KMG-IV): sequencing the most valuable type-strain genomes for metagenomic binning, comparative biology and taxonomic classification.</title>
        <authorList>
            <person name="Goeker M."/>
        </authorList>
    </citation>
    <scope>NUCLEOTIDE SEQUENCE [LARGE SCALE GENOMIC DNA]</scope>
    <source>
        <strain evidence="2 3">DSM 100275</strain>
    </source>
</reference>
<name>A0A3N1Y434_9GAMM</name>
<accession>A0A3N1Y434</accession>
<keyword evidence="3" id="KW-1185">Reference proteome</keyword>
<protein>
    <recommendedName>
        <fullName evidence="1">THAP4-like heme-binding domain-containing protein</fullName>
    </recommendedName>
</protein>
<dbReference type="Proteomes" id="UP000276634">
    <property type="component" value="Unassembled WGS sequence"/>
</dbReference>
<gene>
    <name evidence="2" type="ORF">EDC57_1571</name>
</gene>
<dbReference type="Gene3D" id="2.40.128.20">
    <property type="match status" value="1"/>
</dbReference>
<dbReference type="InterPro" id="IPR012674">
    <property type="entry name" value="Calycin"/>
</dbReference>